<comment type="caution">
    <text evidence="8">The sequence shown here is derived from an EMBL/GenBank/DDBJ whole genome shotgun (WGS) entry which is preliminary data.</text>
</comment>
<keyword evidence="2 6" id="KW-0812">Transmembrane</keyword>
<feature type="transmembrane region" description="Helical" evidence="6">
    <location>
        <begin position="72"/>
        <end position="89"/>
    </location>
</feature>
<dbReference type="GO" id="GO:0016020">
    <property type="term" value="C:membrane"/>
    <property type="evidence" value="ECO:0007669"/>
    <property type="project" value="UniProtKB-SubCell"/>
</dbReference>
<gene>
    <name evidence="8" type="ORF">NIES30_01760</name>
</gene>
<dbReference type="Pfam" id="PF24763">
    <property type="entry name" value="CGL160_C"/>
    <property type="match status" value="1"/>
</dbReference>
<evidence type="ECO:0000256" key="1">
    <source>
        <dbReference type="ARBA" id="ARBA00004141"/>
    </source>
</evidence>
<protein>
    <recommendedName>
        <fullName evidence="7">CGL160/ATPI domain-containing protein</fullName>
    </recommendedName>
</protein>
<dbReference type="Proteomes" id="UP000185557">
    <property type="component" value="Unassembled WGS sequence"/>
</dbReference>
<dbReference type="InterPro" id="IPR056309">
    <property type="entry name" value="CGL160/ATPI_dom"/>
</dbReference>
<evidence type="ECO:0000256" key="6">
    <source>
        <dbReference type="SAM" id="Phobius"/>
    </source>
</evidence>
<evidence type="ECO:0000256" key="2">
    <source>
        <dbReference type="ARBA" id="ARBA00022692"/>
    </source>
</evidence>
<reference evidence="8 9" key="1">
    <citation type="submission" date="2016-11" db="EMBL/GenBank/DDBJ databases">
        <title>Draft Genome Sequences of Nine Cyanobacterial Strains from Diverse Habitats.</title>
        <authorList>
            <person name="Zhu T."/>
            <person name="Hou S."/>
            <person name="Lu X."/>
            <person name="Hess W.R."/>
        </authorList>
    </citation>
    <scope>NUCLEOTIDE SEQUENCE [LARGE SCALE GENOMIC DNA]</scope>
    <source>
        <strain evidence="8 9">NIES-30</strain>
    </source>
</reference>
<evidence type="ECO:0000313" key="8">
    <source>
        <dbReference type="EMBL" id="OKH50833.1"/>
    </source>
</evidence>
<keyword evidence="4 6" id="KW-0472">Membrane</keyword>
<evidence type="ECO:0000256" key="4">
    <source>
        <dbReference type="ARBA" id="ARBA00023136"/>
    </source>
</evidence>
<proteinExistence type="predicted"/>
<sequence length="161" mass="17082">MAPLPSEPTDPVEQVEAEVDPGKTEGQSLPPASTTAMEEYYQLQQNLLLTTLAFTGVIFFSVWLAYSLAIALNYLIGACGGVVYLRMLAKSVANIGRGSSRLGSGRLALVVGLVLVATEWQQLQVVPVFLGFLTYKGALIAYTLWTAVLPKSPSGSSQASG</sequence>
<dbReference type="EMBL" id="MRCG01000001">
    <property type="protein sequence ID" value="OKH50833.1"/>
    <property type="molecule type" value="Genomic_DNA"/>
</dbReference>
<feature type="transmembrane region" description="Helical" evidence="6">
    <location>
        <begin position="126"/>
        <end position="148"/>
    </location>
</feature>
<feature type="region of interest" description="Disordered" evidence="5">
    <location>
        <begin position="1"/>
        <end position="31"/>
    </location>
</feature>
<dbReference type="STRING" id="549789.NIES30_01760"/>
<name>A0A1U7JAQ8_9CYAN</name>
<feature type="domain" description="CGL160/ATPI" evidence="7">
    <location>
        <begin position="34"/>
        <end position="140"/>
    </location>
</feature>
<evidence type="ECO:0000256" key="3">
    <source>
        <dbReference type="ARBA" id="ARBA00022989"/>
    </source>
</evidence>
<accession>A0A1U7JAQ8</accession>
<evidence type="ECO:0000313" key="9">
    <source>
        <dbReference type="Proteomes" id="UP000185557"/>
    </source>
</evidence>
<organism evidence="8 9">
    <name type="scientific">Phormidium tenue NIES-30</name>
    <dbReference type="NCBI Taxonomy" id="549789"/>
    <lineage>
        <taxon>Bacteria</taxon>
        <taxon>Bacillati</taxon>
        <taxon>Cyanobacteriota</taxon>
        <taxon>Cyanophyceae</taxon>
        <taxon>Oscillatoriophycideae</taxon>
        <taxon>Oscillatoriales</taxon>
        <taxon>Oscillatoriaceae</taxon>
        <taxon>Phormidium</taxon>
    </lineage>
</organism>
<comment type="subcellular location">
    <subcellularLocation>
        <location evidence="1">Membrane</location>
        <topology evidence="1">Multi-pass membrane protein</topology>
    </subcellularLocation>
</comment>
<evidence type="ECO:0000256" key="5">
    <source>
        <dbReference type="SAM" id="MobiDB-lite"/>
    </source>
</evidence>
<dbReference type="AlphaFoldDB" id="A0A1U7JAQ8"/>
<keyword evidence="9" id="KW-1185">Reference proteome</keyword>
<dbReference type="RefSeq" id="WP_073606647.1">
    <property type="nucleotide sequence ID" value="NZ_MRCG01000001.1"/>
</dbReference>
<keyword evidence="3 6" id="KW-1133">Transmembrane helix</keyword>
<evidence type="ECO:0000259" key="7">
    <source>
        <dbReference type="Pfam" id="PF24763"/>
    </source>
</evidence>